<proteinExistence type="inferred from homology"/>
<evidence type="ECO:0000313" key="4">
    <source>
        <dbReference type="Proteomes" id="UP000007030"/>
    </source>
</evidence>
<dbReference type="AlphaFoldDB" id="F2NPE4"/>
<dbReference type="RefSeq" id="WP_013704272.1">
    <property type="nucleotide sequence ID" value="NC_015387.1"/>
</dbReference>
<dbReference type="Pfam" id="PF02657">
    <property type="entry name" value="SufE"/>
    <property type="match status" value="1"/>
</dbReference>
<organism evidence="3 4">
    <name type="scientific">Marinithermus hydrothermalis (strain DSM 14884 / JCM 11576 / T1)</name>
    <dbReference type="NCBI Taxonomy" id="869210"/>
    <lineage>
        <taxon>Bacteria</taxon>
        <taxon>Thermotogati</taxon>
        <taxon>Deinococcota</taxon>
        <taxon>Deinococci</taxon>
        <taxon>Thermales</taxon>
        <taxon>Thermaceae</taxon>
        <taxon>Marinithermus</taxon>
    </lineage>
</organism>
<dbReference type="Gene3D" id="3.90.1010.10">
    <property type="match status" value="1"/>
</dbReference>
<dbReference type="STRING" id="869210.Marky_1490"/>
<dbReference type="eggNOG" id="COG2166">
    <property type="taxonomic scope" value="Bacteria"/>
</dbReference>
<protein>
    <submittedName>
        <fullName evidence="3">Fe-S metabolism associated SufE</fullName>
    </submittedName>
</protein>
<dbReference type="PANTHER" id="PTHR43597:SF5">
    <property type="entry name" value="SUFE-LIKE PROTEIN 2, CHLOROPLASTIC"/>
    <property type="match status" value="1"/>
</dbReference>
<evidence type="ECO:0000256" key="1">
    <source>
        <dbReference type="ARBA" id="ARBA00010282"/>
    </source>
</evidence>
<sequence length="149" mass="16914">MDVRTDPRLERCTPKLREIIQMFAQSPKMLKTELLLDFAKRMPRLPEGVEVPLERVHECQTPFFVHAEVRDGRVALYFDAPKEAPTVRAFAGMLAEGLGGATPEEVLDTPEDFYVPMGLSEVVSPLRLRGLEAVLRRIKRQVLERTGRA</sequence>
<accession>F2NPE4</accession>
<dbReference type="InterPro" id="IPR003808">
    <property type="entry name" value="Fe-S_metab-assoc_dom"/>
</dbReference>
<gene>
    <name evidence="3" type="ordered locus">Marky_1490</name>
</gene>
<name>F2NPE4_MARHT</name>
<feature type="domain" description="Fe-S metabolism associated" evidence="2">
    <location>
        <begin position="27"/>
        <end position="141"/>
    </location>
</feature>
<evidence type="ECO:0000259" key="2">
    <source>
        <dbReference type="Pfam" id="PF02657"/>
    </source>
</evidence>
<comment type="similarity">
    <text evidence="1">Belongs to the SufE family.</text>
</comment>
<keyword evidence="4" id="KW-1185">Reference proteome</keyword>
<reference evidence="3 4" key="1">
    <citation type="journal article" date="2012" name="Stand. Genomic Sci.">
        <title>Complete genome sequence of the aerobic, heterotroph Marinithermus hydrothermalis type strain (T1(T)) from a deep-sea hydrothermal vent chimney.</title>
        <authorList>
            <person name="Copeland A."/>
            <person name="Gu W."/>
            <person name="Yasawong M."/>
            <person name="Lapidus A."/>
            <person name="Lucas S."/>
            <person name="Deshpande S."/>
            <person name="Pagani I."/>
            <person name="Tapia R."/>
            <person name="Cheng J.F."/>
            <person name="Goodwin L.A."/>
            <person name="Pitluck S."/>
            <person name="Liolios K."/>
            <person name="Ivanova N."/>
            <person name="Mavromatis K."/>
            <person name="Mikhailova N."/>
            <person name="Pati A."/>
            <person name="Chen A."/>
            <person name="Palaniappan K."/>
            <person name="Land M."/>
            <person name="Pan C."/>
            <person name="Brambilla E.M."/>
            <person name="Rohde M."/>
            <person name="Tindall B.J."/>
            <person name="Sikorski J."/>
            <person name="Goker M."/>
            <person name="Detter J.C."/>
            <person name="Bristow J."/>
            <person name="Eisen J.A."/>
            <person name="Markowitz V."/>
            <person name="Hugenholtz P."/>
            <person name="Kyrpides N.C."/>
            <person name="Klenk H.P."/>
            <person name="Woyke T."/>
        </authorList>
    </citation>
    <scope>NUCLEOTIDE SEQUENCE [LARGE SCALE GENOMIC DNA]</scope>
    <source>
        <strain evidence="4">DSM 14884 / JCM 11576 / T1</strain>
    </source>
</reference>
<dbReference type="OrthoDB" id="9806335at2"/>
<dbReference type="EMBL" id="CP002630">
    <property type="protein sequence ID" value="AEB12225.1"/>
    <property type="molecule type" value="Genomic_DNA"/>
</dbReference>
<dbReference type="Proteomes" id="UP000007030">
    <property type="component" value="Chromosome"/>
</dbReference>
<dbReference type="PANTHER" id="PTHR43597">
    <property type="entry name" value="SULFUR ACCEPTOR PROTEIN CSDE"/>
    <property type="match status" value="1"/>
</dbReference>
<evidence type="ECO:0000313" key="3">
    <source>
        <dbReference type="EMBL" id="AEB12225.1"/>
    </source>
</evidence>
<dbReference type="SUPFAM" id="SSF82649">
    <property type="entry name" value="SufE/NifU"/>
    <property type="match status" value="1"/>
</dbReference>
<dbReference type="HOGENOM" id="CLU_124502_2_0_0"/>
<dbReference type="KEGG" id="mhd:Marky_1490"/>